<feature type="transmembrane region" description="Helical" evidence="3">
    <location>
        <begin position="223"/>
        <end position="246"/>
    </location>
</feature>
<dbReference type="Pfam" id="PF00047">
    <property type="entry name" value="ig"/>
    <property type="match status" value="1"/>
</dbReference>
<sequence>MKLTCSLPLVLFLLLVISQGVFSNPPSGNCCMSVAFPSQMSICAVTGSSVVISCSFKNPCNLTISKIYWGITTQDGKTPTDLKLNAAYQGCVQYFWNNDTDCTMKIQNVQKEDSSSYRLIFEIENPNKTREGKFEINFTVTDLTVLVPLPVIEGGDAKWLCMSVCNVTGDPKVIWRKNGQVLTGKQRNRHELELQNVSIKDEGFYSCGTASAWPTELSFGTCLTIGVSVSAAGVLVLVCVVNWISVKKRSGGHKKRDNGHLFTLQPQAPRESGRESDVQYTTVQFKRRESPETEGDDVQCASVQFKMAGVAQGSPDLPEGELSVIYSSVARNGSPTKPSSFPGE</sequence>
<evidence type="ECO:0000259" key="5">
    <source>
        <dbReference type="PROSITE" id="PS50835"/>
    </source>
</evidence>
<dbReference type="Gene3D" id="2.60.40.10">
    <property type="entry name" value="Immunoglobulins"/>
    <property type="match status" value="2"/>
</dbReference>
<dbReference type="SMART" id="SM00409">
    <property type="entry name" value="IG"/>
    <property type="match status" value="2"/>
</dbReference>
<dbReference type="InterPro" id="IPR007110">
    <property type="entry name" value="Ig-like_dom"/>
</dbReference>
<evidence type="ECO:0000256" key="1">
    <source>
        <dbReference type="ARBA" id="ARBA00023319"/>
    </source>
</evidence>
<evidence type="ECO:0000256" key="4">
    <source>
        <dbReference type="SAM" id="SignalP"/>
    </source>
</evidence>
<dbReference type="AlphaFoldDB" id="A0AAV6GWH3"/>
<keyword evidence="4" id="KW-0732">Signal</keyword>
<proteinExistence type="predicted"/>
<gene>
    <name evidence="6" type="ORF">AALO_G00094910</name>
</gene>
<dbReference type="EMBL" id="JADWDJ010000007">
    <property type="protein sequence ID" value="KAG5278075.1"/>
    <property type="molecule type" value="Genomic_DNA"/>
</dbReference>
<dbReference type="CDD" id="cd00096">
    <property type="entry name" value="Ig"/>
    <property type="match status" value="1"/>
</dbReference>
<dbReference type="Proteomes" id="UP000823561">
    <property type="component" value="Chromosome 7"/>
</dbReference>
<feature type="domain" description="Ig-like" evidence="5">
    <location>
        <begin position="126"/>
        <end position="218"/>
    </location>
</feature>
<dbReference type="PANTHER" id="PTHR46013:SF4">
    <property type="entry name" value="B-CELL RECEPTOR CD22-RELATED"/>
    <property type="match status" value="1"/>
</dbReference>
<dbReference type="PROSITE" id="PS50835">
    <property type="entry name" value="IG_LIKE"/>
    <property type="match status" value="1"/>
</dbReference>
<feature type="region of interest" description="Disordered" evidence="2">
    <location>
        <begin position="250"/>
        <end position="279"/>
    </location>
</feature>
<dbReference type="InterPro" id="IPR013151">
    <property type="entry name" value="Immunoglobulin_dom"/>
</dbReference>
<keyword evidence="3" id="KW-0812">Transmembrane</keyword>
<feature type="signal peptide" evidence="4">
    <location>
        <begin position="1"/>
        <end position="23"/>
    </location>
</feature>
<dbReference type="SUPFAM" id="SSF48726">
    <property type="entry name" value="Immunoglobulin"/>
    <property type="match status" value="2"/>
</dbReference>
<keyword evidence="3" id="KW-0472">Membrane</keyword>
<dbReference type="PANTHER" id="PTHR46013">
    <property type="entry name" value="VASCULAR CELL ADHESION MOLECULE 1"/>
    <property type="match status" value="1"/>
</dbReference>
<feature type="chain" id="PRO_5043786869" description="Ig-like domain-containing protein" evidence="4">
    <location>
        <begin position="24"/>
        <end position="344"/>
    </location>
</feature>
<dbReference type="InterPro" id="IPR036179">
    <property type="entry name" value="Ig-like_dom_sf"/>
</dbReference>
<keyword evidence="7" id="KW-1185">Reference proteome</keyword>
<reference evidence="6" key="1">
    <citation type="submission" date="2020-10" db="EMBL/GenBank/DDBJ databases">
        <title>Chromosome-scale genome assembly of the Allis shad, Alosa alosa.</title>
        <authorList>
            <person name="Margot Z."/>
            <person name="Christophe K."/>
            <person name="Cabau C."/>
            <person name="Louis A."/>
            <person name="Berthelot C."/>
            <person name="Parey E."/>
            <person name="Roest Crollius H."/>
            <person name="Montfort J."/>
            <person name="Robinson-Rechavi M."/>
            <person name="Bucao C."/>
            <person name="Bouchez O."/>
            <person name="Gislard M."/>
            <person name="Lluch J."/>
            <person name="Milhes M."/>
            <person name="Lampietro C."/>
            <person name="Lopez Roques C."/>
            <person name="Donnadieu C."/>
            <person name="Braasch I."/>
            <person name="Desvignes T."/>
            <person name="Postlethwait J."/>
            <person name="Bobe J."/>
            <person name="Guiguen Y."/>
        </authorList>
    </citation>
    <scope>NUCLEOTIDE SEQUENCE</scope>
    <source>
        <strain evidence="6">M-15738</strain>
        <tissue evidence="6">Blood</tissue>
    </source>
</reference>
<dbReference type="InterPro" id="IPR003599">
    <property type="entry name" value="Ig_sub"/>
</dbReference>
<keyword evidence="3" id="KW-1133">Transmembrane helix</keyword>
<evidence type="ECO:0000313" key="6">
    <source>
        <dbReference type="EMBL" id="KAG5278075.1"/>
    </source>
</evidence>
<organism evidence="6 7">
    <name type="scientific">Alosa alosa</name>
    <name type="common">allis shad</name>
    <dbReference type="NCBI Taxonomy" id="278164"/>
    <lineage>
        <taxon>Eukaryota</taxon>
        <taxon>Metazoa</taxon>
        <taxon>Chordata</taxon>
        <taxon>Craniata</taxon>
        <taxon>Vertebrata</taxon>
        <taxon>Euteleostomi</taxon>
        <taxon>Actinopterygii</taxon>
        <taxon>Neopterygii</taxon>
        <taxon>Teleostei</taxon>
        <taxon>Clupei</taxon>
        <taxon>Clupeiformes</taxon>
        <taxon>Clupeoidei</taxon>
        <taxon>Clupeidae</taxon>
        <taxon>Alosa</taxon>
    </lineage>
</organism>
<evidence type="ECO:0000313" key="7">
    <source>
        <dbReference type="Proteomes" id="UP000823561"/>
    </source>
</evidence>
<keyword evidence="1" id="KW-0393">Immunoglobulin domain</keyword>
<evidence type="ECO:0000256" key="3">
    <source>
        <dbReference type="SAM" id="Phobius"/>
    </source>
</evidence>
<evidence type="ECO:0000256" key="2">
    <source>
        <dbReference type="SAM" id="MobiDB-lite"/>
    </source>
</evidence>
<protein>
    <recommendedName>
        <fullName evidence="5">Ig-like domain-containing protein</fullName>
    </recommendedName>
</protein>
<accession>A0AAV6GWH3</accession>
<comment type="caution">
    <text evidence="6">The sequence shown here is derived from an EMBL/GenBank/DDBJ whole genome shotgun (WGS) entry which is preliminary data.</text>
</comment>
<dbReference type="InterPro" id="IPR013783">
    <property type="entry name" value="Ig-like_fold"/>
</dbReference>
<name>A0AAV6GWH3_9TELE</name>